<feature type="compositionally biased region" description="Basic residues" evidence="1">
    <location>
        <begin position="84"/>
        <end position="95"/>
    </location>
</feature>
<evidence type="ECO:0000313" key="3">
    <source>
        <dbReference type="Proteomes" id="UP001365128"/>
    </source>
</evidence>
<organism evidence="2 3">
    <name type="scientific">Phyllosticta citricarpa</name>
    <dbReference type="NCBI Taxonomy" id="55181"/>
    <lineage>
        <taxon>Eukaryota</taxon>
        <taxon>Fungi</taxon>
        <taxon>Dikarya</taxon>
        <taxon>Ascomycota</taxon>
        <taxon>Pezizomycotina</taxon>
        <taxon>Dothideomycetes</taxon>
        <taxon>Dothideomycetes incertae sedis</taxon>
        <taxon>Botryosphaeriales</taxon>
        <taxon>Phyllostictaceae</taxon>
        <taxon>Phyllosticta</taxon>
    </lineage>
</organism>
<evidence type="ECO:0000313" key="2">
    <source>
        <dbReference type="EMBL" id="KAK7537886.1"/>
    </source>
</evidence>
<gene>
    <name evidence="2" type="ORF">IWX46DRAFT_643208</name>
</gene>
<feature type="compositionally biased region" description="Basic and acidic residues" evidence="1">
    <location>
        <begin position="640"/>
        <end position="651"/>
    </location>
</feature>
<dbReference type="Proteomes" id="UP001365128">
    <property type="component" value="Unassembled WGS sequence"/>
</dbReference>
<proteinExistence type="predicted"/>
<feature type="region of interest" description="Disordered" evidence="1">
    <location>
        <begin position="640"/>
        <end position="663"/>
    </location>
</feature>
<feature type="compositionally biased region" description="Polar residues" evidence="1">
    <location>
        <begin position="730"/>
        <end position="740"/>
    </location>
</feature>
<accession>A0ABR1LTM1</accession>
<keyword evidence="3" id="KW-1185">Reference proteome</keyword>
<evidence type="ECO:0000256" key="1">
    <source>
        <dbReference type="SAM" id="MobiDB-lite"/>
    </source>
</evidence>
<protein>
    <submittedName>
        <fullName evidence="2">Uncharacterized protein</fullName>
    </submittedName>
</protein>
<comment type="caution">
    <text evidence="2">The sequence shown here is derived from an EMBL/GenBank/DDBJ whole genome shotgun (WGS) entry which is preliminary data.</text>
</comment>
<reference evidence="2 3" key="1">
    <citation type="submission" date="2024-04" db="EMBL/GenBank/DDBJ databases">
        <title>Phyllosticta paracitricarpa is synonymous to the EU quarantine fungus P. citricarpa based on phylogenomic analyses.</title>
        <authorList>
            <consortium name="Lawrence Berkeley National Laboratory"/>
            <person name="Van Ingen-Buijs V.A."/>
            <person name="Van Westerhoven A.C."/>
            <person name="Haridas S."/>
            <person name="Skiadas P."/>
            <person name="Martin F."/>
            <person name="Groenewald J.Z."/>
            <person name="Crous P.W."/>
            <person name="Seidl M.F."/>
        </authorList>
    </citation>
    <scope>NUCLEOTIDE SEQUENCE [LARGE SCALE GENOMIC DNA]</scope>
    <source>
        <strain evidence="2 3">CBS 122670</strain>
    </source>
</reference>
<feature type="compositionally biased region" description="Polar residues" evidence="1">
    <location>
        <begin position="792"/>
        <end position="813"/>
    </location>
</feature>
<feature type="region of interest" description="Disordered" evidence="1">
    <location>
        <begin position="725"/>
        <end position="754"/>
    </location>
</feature>
<feature type="region of interest" description="Disordered" evidence="1">
    <location>
        <begin position="79"/>
        <end position="98"/>
    </location>
</feature>
<sequence length="847" mass="92527">MNWTGGRLQRHSGPAKGYGELTHRQRLHFAKARTRIHHGPPNPQNFVPRSSNFFCSDPANAHRTPLSTKRPRTFHQHETAATRAHQRSFAKRSKPAHQAMNTFDVAEEDPPCVPQDRSRRNAIHPLAMQTAQAKNLQIDQRNDNDKAHNQLGPLGNMSLDSSSARLKAEKTRLLESRDWVGLATSRPLHLAFASGKEKDAIGKRCKVKRQKRPSHVESNNFHAKIVKRAQERLDDGPYMSGAIPDDDDIRIRIGTDALATQSFADKNELHGMNCSAVSSDEMLFDVEARRETIQYQDDKFRGHDVKTRSSRDEHANVPYAAGQCGADHFPFDDIQPNDSEAPLANVDRLLQQLEKTPSRFTVQHENDSCAAHAVTHLHASPHELETDKVNYRGMHDDNVTMQSPDHETFEKLHSARQGSGQGVSNSVTIQSTFSPLSVHIAEEDNAVRSGGSLALPLLHKTISDTEPAHLLDDRAWRTFVHVNSDMADQDLDMHQSYWGHEGAHDGTGLHTCEIDESYHVRSGGIPIITESAARPIGDGGSMHSGELEQEYHPTLRNVEGAAADDAKGASSSNVHLQMSVPSAVAAAAKTGFPAATCHQTEATAKNAPWRTGMISDAEVDAAETIWKRFVLGSDQCEAEHGECKSPERGLRSTEASTRVSKGGSFSSLSVEASLSSASASAPFQPLEACTRSAVDKHHERAEKAAARAVLEDCTDQLPISMAVEWPGDTTADSSSSNNWPDTLDDAEDPASSNADFQSNQAVAGESIGQLPGGIRGQGQRIFFTKPKPFAGTTATSTPGSVQAGQGSWKTGSASKIGPLRVQRNEEWSLSRIARSFKNLTEIESVED</sequence>
<dbReference type="EMBL" id="JBBPDW010000032">
    <property type="protein sequence ID" value="KAK7537886.1"/>
    <property type="molecule type" value="Genomic_DNA"/>
</dbReference>
<feature type="region of interest" description="Disordered" evidence="1">
    <location>
        <begin position="787"/>
        <end position="820"/>
    </location>
</feature>
<name>A0ABR1LTM1_9PEZI</name>